<dbReference type="InterPro" id="IPR000073">
    <property type="entry name" value="AB_hydrolase_1"/>
</dbReference>
<dbReference type="GO" id="GO:0042952">
    <property type="term" value="P:beta-ketoadipate pathway"/>
    <property type="evidence" value="ECO:0007669"/>
    <property type="project" value="InterPro"/>
</dbReference>
<dbReference type="SUPFAM" id="SSF53474">
    <property type="entry name" value="alpha/beta-Hydrolases"/>
    <property type="match status" value="1"/>
</dbReference>
<comment type="caution">
    <text evidence="2">The sequence shown here is derived from an EMBL/GenBank/DDBJ whole genome shotgun (WGS) entry which is preliminary data.</text>
</comment>
<dbReference type="Pfam" id="PF00561">
    <property type="entry name" value="Abhydrolase_1"/>
    <property type="match status" value="1"/>
</dbReference>
<dbReference type="STRING" id="1172194.WQQ_43860"/>
<evidence type="ECO:0000313" key="2">
    <source>
        <dbReference type="EMBL" id="EIT67951.1"/>
    </source>
</evidence>
<name>I8HX80_9GAMM</name>
<reference evidence="2 3" key="1">
    <citation type="journal article" date="2012" name="J. Bacteriol.">
        <title>Genome Sequence of n-Alkane-Degrading Hydrocarboniphaga effusa Strain AP103T (ATCC BAA-332T).</title>
        <authorList>
            <person name="Chang H.K."/>
            <person name="Zylstra G.J."/>
            <person name="Chae J.C."/>
        </authorList>
    </citation>
    <scope>NUCLEOTIDE SEQUENCE [LARGE SCALE GENOMIC DNA]</scope>
    <source>
        <strain evidence="2 3">AP103</strain>
    </source>
</reference>
<organism evidence="2 3">
    <name type="scientific">Hydrocarboniphaga effusa AP103</name>
    <dbReference type="NCBI Taxonomy" id="1172194"/>
    <lineage>
        <taxon>Bacteria</taxon>
        <taxon>Pseudomonadati</taxon>
        <taxon>Pseudomonadota</taxon>
        <taxon>Gammaproteobacteria</taxon>
        <taxon>Nevskiales</taxon>
        <taxon>Nevskiaceae</taxon>
        <taxon>Hydrocarboniphaga</taxon>
    </lineage>
</organism>
<accession>I8HX80</accession>
<dbReference type="PANTHER" id="PTHR43433:SF5">
    <property type="entry name" value="AB HYDROLASE-1 DOMAIN-CONTAINING PROTEIN"/>
    <property type="match status" value="1"/>
</dbReference>
<dbReference type="PATRIC" id="fig|1172194.4.peg.4251"/>
<evidence type="ECO:0000259" key="1">
    <source>
        <dbReference type="Pfam" id="PF00561"/>
    </source>
</evidence>
<sequence length="322" mass="34775">MPPFVERICDDANLASRSSARRLDAVSGRADAWNAKRAFIGRAGSKADAATGKEPIRRKREDRMAFIDVNGHRCRYRLDGPEGAPVLVLSNSLGTTLEMWDAQRPAFAERFRLLRYDTRGQGESQVTPGPYSAELLGTDVLALTEALGLIQFSYCGLSMGGVIGQWLGLNAGSRLRKLILCNSGARIGNDEGWNARIAAVTKDGMAETASGAISRWFTPEFAAAEPAIVDAVRQQLLACDPLGYAANCAVVRDADFRARLGEIRHPLLLIAGSRDPVTTIADAEFIVDHVPHAQLVVLDTAHLSNIGARAAFDAAVIAFMER</sequence>
<dbReference type="InterPro" id="IPR050471">
    <property type="entry name" value="AB_hydrolase"/>
</dbReference>
<dbReference type="ESTHER" id="9gamm-i8hx80">
    <property type="family name" value="Carboxymethylbutenolide_lactonase"/>
</dbReference>
<dbReference type="PANTHER" id="PTHR43433">
    <property type="entry name" value="HYDROLASE, ALPHA/BETA FOLD FAMILY PROTEIN"/>
    <property type="match status" value="1"/>
</dbReference>
<gene>
    <name evidence="2" type="ORF">WQQ_43860</name>
</gene>
<evidence type="ECO:0000313" key="3">
    <source>
        <dbReference type="Proteomes" id="UP000003704"/>
    </source>
</evidence>
<dbReference type="AlphaFoldDB" id="I8HX80"/>
<dbReference type="EMBL" id="AKGD01000004">
    <property type="protein sequence ID" value="EIT67951.1"/>
    <property type="molecule type" value="Genomic_DNA"/>
</dbReference>
<dbReference type="NCBIfam" id="TIGR02427">
    <property type="entry name" value="protocat_pcaD"/>
    <property type="match status" value="1"/>
</dbReference>
<dbReference type="InterPro" id="IPR026968">
    <property type="entry name" value="PcaD/CatD"/>
</dbReference>
<proteinExistence type="predicted"/>
<feature type="domain" description="AB hydrolase-1" evidence="1">
    <location>
        <begin position="85"/>
        <end position="306"/>
    </location>
</feature>
<dbReference type="GO" id="GO:0047570">
    <property type="term" value="F:3-oxoadipate enol-lactonase activity"/>
    <property type="evidence" value="ECO:0007669"/>
    <property type="project" value="InterPro"/>
</dbReference>
<keyword evidence="2" id="KW-0378">Hydrolase</keyword>
<keyword evidence="3" id="KW-1185">Reference proteome</keyword>
<protein>
    <submittedName>
        <fullName evidence="2">Beta-ketoadipate enol-lactone hydrolase</fullName>
    </submittedName>
</protein>
<dbReference type="InterPro" id="IPR029058">
    <property type="entry name" value="AB_hydrolase_fold"/>
</dbReference>
<dbReference type="Proteomes" id="UP000003704">
    <property type="component" value="Unassembled WGS sequence"/>
</dbReference>
<dbReference type="Gene3D" id="3.40.50.1820">
    <property type="entry name" value="alpha/beta hydrolase"/>
    <property type="match status" value="1"/>
</dbReference>